<dbReference type="Gene3D" id="3.30.470.20">
    <property type="entry name" value="ATP-grasp fold, B domain"/>
    <property type="match status" value="1"/>
</dbReference>
<sequence length="300" mass="32447">MILCLGVAADPTFTAGLRALRRAGIAFRPVDLPSLAMRGRIRIPLECPADTVVSLDGESHRAGDFAAVWCRLVAVASAAPTDELAAASAGQTEALARILEFVPGKVMTPPLREASGFTKLLHSVALGEVGGWRIPETCLTSDPQEAQDFVRGCRAGAIFKGASATKTWATVFEPHHESRLPRLVHLPVLFQERIVGPDVRVHVVGGRSFGELIDSPVLDYRTVRGTNDYRPLVPPPEIAEGCARLTEHCGVPLLGVDFKIDRATDEWFFLEANSMPCFEGYDERAGGAISRAIVEWLVTP</sequence>
<reference evidence="1 2" key="1">
    <citation type="journal article" date="2010" name="Cell Res.">
        <title>Complete genome sequence of the rifamycin SV-producing Amycolatopsis mediterranei U32 revealed its genetic characteristics in phylogeny and metabolism.</title>
        <authorList>
            <person name="Zhao W."/>
            <person name="Zhong Y."/>
            <person name="Yuan H."/>
            <person name="Wang J."/>
            <person name="Zheng H."/>
            <person name="Wang Y."/>
            <person name="Cen X."/>
            <person name="Xu F."/>
            <person name="Bai J."/>
            <person name="Han X."/>
            <person name="Lu G."/>
            <person name="Zhu Y."/>
            <person name="Shao Z."/>
            <person name="Yan H."/>
            <person name="Li C."/>
            <person name="Peng N."/>
            <person name="Zhang Z."/>
            <person name="Zhang Y."/>
            <person name="Lin W."/>
            <person name="Fan Y."/>
            <person name="Qin Z."/>
            <person name="Hu Y."/>
            <person name="Zhu B."/>
            <person name="Wang S."/>
            <person name="Ding X."/>
            <person name="Zhao G.P."/>
        </authorList>
    </citation>
    <scope>NUCLEOTIDE SEQUENCE [LARGE SCALE GENOMIC DNA]</scope>
    <source>
        <strain evidence="2">U-32</strain>
    </source>
</reference>
<dbReference type="SUPFAM" id="SSF56059">
    <property type="entry name" value="Glutathione synthetase ATP-binding domain-like"/>
    <property type="match status" value="1"/>
</dbReference>
<dbReference type="AlphaFoldDB" id="A0A0H3D0L8"/>
<protein>
    <recommendedName>
        <fullName evidence="3">ATP-grasp domain-containing protein</fullName>
    </recommendedName>
</protein>
<accession>A0A0H3D0L8</accession>
<dbReference type="RefSeq" id="WP_013223951.1">
    <property type="nucleotide sequence ID" value="NC_014318.1"/>
</dbReference>
<name>A0A0H3D0L8_AMYMU</name>
<dbReference type="eggNOG" id="COG0189">
    <property type="taxonomic scope" value="Bacteria"/>
</dbReference>
<dbReference type="HOGENOM" id="CLU_055286_2_0_11"/>
<proteinExistence type="predicted"/>
<dbReference type="PATRIC" id="fig|749927.5.peg.2129"/>
<dbReference type="OrthoDB" id="9794735at2"/>
<dbReference type="EMBL" id="CP002000">
    <property type="protein sequence ID" value="ADJ43870.1"/>
    <property type="molecule type" value="Genomic_DNA"/>
</dbReference>
<evidence type="ECO:0000313" key="2">
    <source>
        <dbReference type="Proteomes" id="UP000000328"/>
    </source>
</evidence>
<evidence type="ECO:0000313" key="1">
    <source>
        <dbReference type="EMBL" id="ADJ43870.1"/>
    </source>
</evidence>
<dbReference type="KEGG" id="amd:AMED_2064"/>
<evidence type="ECO:0008006" key="3">
    <source>
        <dbReference type="Google" id="ProtNLM"/>
    </source>
</evidence>
<gene>
    <name evidence="1" type="ordered locus">AMED_2064</name>
</gene>
<organism evidence="1 2">
    <name type="scientific">Amycolatopsis mediterranei (strain U-32)</name>
    <dbReference type="NCBI Taxonomy" id="749927"/>
    <lineage>
        <taxon>Bacteria</taxon>
        <taxon>Bacillati</taxon>
        <taxon>Actinomycetota</taxon>
        <taxon>Actinomycetes</taxon>
        <taxon>Pseudonocardiales</taxon>
        <taxon>Pseudonocardiaceae</taxon>
        <taxon>Amycolatopsis</taxon>
    </lineage>
</organism>
<dbReference type="GeneID" id="92869849"/>
<dbReference type="Proteomes" id="UP000000328">
    <property type="component" value="Chromosome"/>
</dbReference>